<dbReference type="KEGG" id="mefw:F1737_08380"/>
<name>A0AA97FER9_9EURY</name>
<dbReference type="EMBL" id="CP043875">
    <property type="protein sequence ID" value="WOF16703.1"/>
    <property type="molecule type" value="Genomic_DNA"/>
</dbReference>
<feature type="region of interest" description="Disordered" evidence="1">
    <location>
        <begin position="1"/>
        <end position="139"/>
    </location>
</feature>
<sequence>MVKLPDKKSLEGLSKKVGEAVKLPEKPEDKEIAETNDSQTASVPNGLSEEEINKIREEERKKIEQERIEKEKAEKAKKYEEIEAEKRKEEERILEERKKQEELEKLEKERQAEEAIKEKEREEWKKEEERKKTEDEKKRQEIEKEILRKQKEEAKAAKKGGHLVRNIGIVVLLIAVILVAGYISLITGNDNIEAYGYPLSYSAQYDVLMPDSKEVSFGGIPVSAVTSGDSTILKIGNDRQSINKGETKTFQPKHITIKMFGMSVYDSDYQVTATYRGIVTNRIDLLMTIKTSAPIQQWLAKIMTPGGVAITPV</sequence>
<dbReference type="RefSeq" id="WP_317136129.1">
    <property type="nucleotide sequence ID" value="NZ_CP043875.1"/>
</dbReference>
<evidence type="ECO:0000313" key="4">
    <source>
        <dbReference type="Proteomes" id="UP001301797"/>
    </source>
</evidence>
<feature type="compositionally biased region" description="Basic and acidic residues" evidence="1">
    <location>
        <begin position="1"/>
        <end position="33"/>
    </location>
</feature>
<feature type="transmembrane region" description="Helical" evidence="2">
    <location>
        <begin position="163"/>
        <end position="185"/>
    </location>
</feature>
<keyword evidence="2" id="KW-0472">Membrane</keyword>
<dbReference type="AlphaFoldDB" id="A0AA97FER9"/>
<dbReference type="Proteomes" id="UP001301797">
    <property type="component" value="Chromosome"/>
</dbReference>
<gene>
    <name evidence="3" type="ORF">F1737_08380</name>
</gene>
<evidence type="ECO:0000313" key="3">
    <source>
        <dbReference type="EMBL" id="WOF16703.1"/>
    </source>
</evidence>
<keyword evidence="2" id="KW-0812">Transmembrane</keyword>
<dbReference type="GeneID" id="85230173"/>
<feature type="compositionally biased region" description="Polar residues" evidence="1">
    <location>
        <begin position="35"/>
        <end position="45"/>
    </location>
</feature>
<evidence type="ECO:0000256" key="1">
    <source>
        <dbReference type="SAM" id="MobiDB-lite"/>
    </source>
</evidence>
<reference evidence="3 4" key="1">
    <citation type="submission" date="2019-09" db="EMBL/GenBank/DDBJ databases">
        <title>The complete genome of Methanoplanus sp. FWC-SCC4.</title>
        <authorList>
            <person name="Chen S.-C."/>
            <person name="Zhou Y.-Z."/>
            <person name="Lai M.-C."/>
        </authorList>
    </citation>
    <scope>NUCLEOTIDE SEQUENCE [LARGE SCALE GENOMIC DNA]</scope>
    <source>
        <strain evidence="3 4">FWC-SCC4</strain>
    </source>
</reference>
<organism evidence="3 4">
    <name type="scientific">Methanochimaera problematica</name>
    <dbReference type="NCBI Taxonomy" id="2609417"/>
    <lineage>
        <taxon>Archaea</taxon>
        <taxon>Methanobacteriati</taxon>
        <taxon>Methanobacteriota</taxon>
        <taxon>Stenosarchaea group</taxon>
        <taxon>Methanomicrobia</taxon>
        <taxon>Methanomicrobiales</taxon>
        <taxon>Methanomicrobiaceae</taxon>
        <taxon>Methanochimaera</taxon>
    </lineage>
</organism>
<feature type="compositionally biased region" description="Basic and acidic residues" evidence="1">
    <location>
        <begin position="51"/>
        <end position="139"/>
    </location>
</feature>
<keyword evidence="2" id="KW-1133">Transmembrane helix</keyword>
<accession>A0AA97FER9</accession>
<evidence type="ECO:0000256" key="2">
    <source>
        <dbReference type="SAM" id="Phobius"/>
    </source>
</evidence>
<proteinExistence type="predicted"/>
<protein>
    <submittedName>
        <fullName evidence="3">Uncharacterized protein</fullName>
    </submittedName>
</protein>
<keyword evidence="4" id="KW-1185">Reference proteome</keyword>